<feature type="region of interest" description="Disordered" evidence="1">
    <location>
        <begin position="1"/>
        <end position="47"/>
    </location>
</feature>
<feature type="compositionally biased region" description="Polar residues" evidence="1">
    <location>
        <begin position="1"/>
        <end position="18"/>
    </location>
</feature>
<name>A0A5E8BSV5_9ASCO</name>
<dbReference type="AlphaFoldDB" id="A0A5E8BSV5"/>
<feature type="region of interest" description="Disordered" evidence="1">
    <location>
        <begin position="116"/>
        <end position="142"/>
    </location>
</feature>
<dbReference type="RefSeq" id="XP_031854287.1">
    <property type="nucleotide sequence ID" value="XM_031998396.1"/>
</dbReference>
<evidence type="ECO:0000313" key="2">
    <source>
        <dbReference type="EMBL" id="VVT53649.1"/>
    </source>
</evidence>
<gene>
    <name evidence="2" type="ORF">SAPINGB_P003680</name>
</gene>
<feature type="region of interest" description="Disordered" evidence="1">
    <location>
        <begin position="156"/>
        <end position="202"/>
    </location>
</feature>
<feature type="compositionally biased region" description="Basic and acidic residues" evidence="1">
    <location>
        <begin position="193"/>
        <end position="202"/>
    </location>
</feature>
<feature type="compositionally biased region" description="Polar residues" evidence="1">
    <location>
        <begin position="160"/>
        <end position="169"/>
    </location>
</feature>
<evidence type="ECO:0000256" key="1">
    <source>
        <dbReference type="SAM" id="MobiDB-lite"/>
    </source>
</evidence>
<evidence type="ECO:0000313" key="3">
    <source>
        <dbReference type="Proteomes" id="UP000398389"/>
    </source>
</evidence>
<dbReference type="Proteomes" id="UP000398389">
    <property type="component" value="Unassembled WGS sequence"/>
</dbReference>
<proteinExistence type="predicted"/>
<feature type="compositionally biased region" description="Acidic residues" evidence="1">
    <location>
        <begin position="174"/>
        <end position="192"/>
    </location>
</feature>
<accession>A0A5E8BSV5</accession>
<sequence length="1143" mass="130503">MNPQDKNSSTLPHGSIATNPLVDSRNQPPLQLLPQNLDSSIQQPPFPQNPVPQFQQQFISSNTQRQEIPGIRQIPLSSTSESYSNFNRNFTPISSNTNKNDQFLSSNTTNIRNQYQNEQPETSISSSIPSARNKHYHPRPLPPVRDILSINLSDSDSFDENSSTDNSFFCSEIDYSDEDEDGDEDEDEDNDENEIRHLSHDSQDSFLKMKSRNPADVLASYHKFVATLLTTINRFNKIFKSGDENLQAARFFLMVEFYLNRSSLQTYDSVIKQISYQSLMEMNDIIKEFASILNNMKPIKINDLVMPYMGVPLPGFIKVCSHGHYPLFNESATLPKCPIENCESIPTSKTYFNGIIPYLVLALKDPITAKMMRVGPSKNDPSVIDSFAQGNLFKDRCFETAGKSDLHVYVSLFSDQFSLFTSATTKYNVIIALIDNLPQSERVKKNNRVTIYAYPTSHEEKNNLRDKVENINFDSRFPVGESDVSAFYMIIADHFKTLSDVGFHTYDANLKEMVRVYVHLQAFGGDIPAITLAMGHSGPTAVRPCLYCSIPKSIDTNDKRGVLTARPSDSEGKNSLHQPYDKQWYLNTVEPVLESLRQNSGRFHQPTSAEKSDLGFWAHSAVVHLKTISFPHSFPFDPMNIFFENITLMFYQISTESINDQIVNSDLREFTFSVMEKKIFKRILMTVNQSFDTIFLGSEFKSTRFARGQFDGIKTAQLEVLCYLMPIVHHQLQFNDVFREESSKTLDIWDIFADFSIMIKIANGKIIKRSHLDGIGKSFETLVRDYEFTITHGYKDNFPLCTLPIHLCTHTADIIAMVGPLSQFSGYTVDSYEEYNEDVTSKTSEISEFVTSQAKHQQLLTIAQCLMNSVENAIRIGSTKFSMEAKPFGRTIDSTFKSYQGIVERQIHEELRSKGLTLEETSFKLKEQNNCRFKSITFTGYDITIKLGDLVRLHPSHSDLTVATESFQYCKLLDIVECYDIKVKSQTQSQAAKPKYGRYNQTFIVVVPLPIRYVYSKRNKLTSEPAEKLVRCSYWYKREVVYDKVFVVPLERVANPAYFIHLDNLNELGVRDEINYVYDPYVACRIDINGVFEDVLTRDLDVDINSHLVEPFKEAGLGDLVKENKRRLGNSKVSDFFEDLSLD</sequence>
<organism evidence="2 3">
    <name type="scientific">Magnusiomyces paraingens</name>
    <dbReference type="NCBI Taxonomy" id="2606893"/>
    <lineage>
        <taxon>Eukaryota</taxon>
        <taxon>Fungi</taxon>
        <taxon>Dikarya</taxon>
        <taxon>Ascomycota</taxon>
        <taxon>Saccharomycotina</taxon>
        <taxon>Dipodascomycetes</taxon>
        <taxon>Dipodascales</taxon>
        <taxon>Dipodascaceae</taxon>
        <taxon>Magnusiomyces</taxon>
    </lineage>
</organism>
<protein>
    <submittedName>
        <fullName evidence="2">Uncharacterized protein</fullName>
    </submittedName>
</protein>
<reference evidence="2 3" key="1">
    <citation type="submission" date="2019-09" db="EMBL/GenBank/DDBJ databases">
        <authorList>
            <person name="Brejova B."/>
        </authorList>
    </citation>
    <scope>NUCLEOTIDE SEQUENCE [LARGE SCALE GENOMIC DNA]</scope>
</reference>
<dbReference type="EMBL" id="CABVLU010000003">
    <property type="protein sequence ID" value="VVT53649.1"/>
    <property type="molecule type" value="Genomic_DNA"/>
</dbReference>
<keyword evidence="3" id="KW-1185">Reference proteome</keyword>
<feature type="compositionally biased region" description="Polar residues" evidence="1">
    <location>
        <begin position="116"/>
        <end position="130"/>
    </location>
</feature>
<dbReference type="GeneID" id="43582496"/>